<gene>
    <name evidence="6" type="ORF">CRI94_09410</name>
</gene>
<evidence type="ECO:0000256" key="1">
    <source>
        <dbReference type="ARBA" id="ARBA00022645"/>
    </source>
</evidence>
<dbReference type="GO" id="GO:0004185">
    <property type="term" value="F:serine-type carboxypeptidase activity"/>
    <property type="evidence" value="ECO:0007669"/>
    <property type="project" value="InterPro"/>
</dbReference>
<reference evidence="6 7" key="1">
    <citation type="submission" date="2017-10" db="EMBL/GenBank/DDBJ databases">
        <title>Draft genome of Longibacter Salinarum.</title>
        <authorList>
            <person name="Goh K.M."/>
            <person name="Shamsir M.S."/>
            <person name="Lim S.W."/>
        </authorList>
    </citation>
    <scope>NUCLEOTIDE SEQUENCE [LARGE SCALE GENOMIC DNA]</scope>
    <source>
        <strain evidence="6 7">KCTC 52045</strain>
    </source>
</reference>
<name>A0A2A8CYA4_9BACT</name>
<evidence type="ECO:0000256" key="5">
    <source>
        <dbReference type="ARBA" id="ARBA00023180"/>
    </source>
</evidence>
<keyword evidence="2" id="KW-0645">Protease</keyword>
<dbReference type="Proteomes" id="UP000220102">
    <property type="component" value="Unassembled WGS sequence"/>
</dbReference>
<proteinExistence type="predicted"/>
<dbReference type="OrthoDB" id="9770107at2"/>
<dbReference type="Gene3D" id="3.40.50.1820">
    <property type="entry name" value="alpha/beta hydrolase"/>
    <property type="match status" value="1"/>
</dbReference>
<dbReference type="InterPro" id="IPR001563">
    <property type="entry name" value="Peptidase_S10"/>
</dbReference>
<evidence type="ECO:0000256" key="3">
    <source>
        <dbReference type="ARBA" id="ARBA00022729"/>
    </source>
</evidence>
<comment type="caution">
    <text evidence="6">The sequence shown here is derived from an EMBL/GenBank/DDBJ whole genome shotgun (WGS) entry which is preliminary data.</text>
</comment>
<protein>
    <submittedName>
        <fullName evidence="6">Peptidase S10</fullName>
    </submittedName>
</protein>
<keyword evidence="7" id="KW-1185">Reference proteome</keyword>
<dbReference type="PANTHER" id="PTHR11802:SF3">
    <property type="entry name" value="RETINOID-INDUCIBLE SERINE CARBOXYPEPTIDASE"/>
    <property type="match status" value="1"/>
</dbReference>
<dbReference type="Pfam" id="PF00450">
    <property type="entry name" value="Peptidase_S10"/>
    <property type="match status" value="1"/>
</dbReference>
<sequence>MAQAPDTTGGPELYPDTVITTEHTVEVDGETIRYTADAGYLPLRAEDGTVQAKMFYVAYRKAGTDQEDRPITFAFNGGPGSSSVWLHLGALGPRRVPVVSDSTNVLSPPYELVDNGQTWLDFTDLVFIDPVTTGYSRSTSAVDEDRFHGFEGDIESVSRFIRLYTTRNDRWSSPKFLAGESYGTVRAAGLASALQDRHGMYLNGIVLVSAVLNYQANAFDRGNDLVYPLFLPTYAATAHYHGALPADQQGRDLRTFLDEVEQWATTDYTVALMQGDALPDAERERVIDRLHQYTGLSREFIDDANLRVVDRHFYKELLRDEGQTVGRLDSRFTAQDRLDVGAGPEFDPSYVAILGPYTATLNSYVRGELGFETDLPYEILTGRVWPWNYETFENQYLDVAEPLRQAIHKNPALRVHVASGYYDVATPYFATDYVLDHMGLGAKYRDNVSVSYYESGHMMYVHMPSLRQFTDNVETFYRDATD</sequence>
<keyword evidence="3" id="KW-0732">Signal</keyword>
<dbReference type="AlphaFoldDB" id="A0A2A8CYA4"/>
<dbReference type="InterPro" id="IPR029058">
    <property type="entry name" value="AB_hydrolase_fold"/>
</dbReference>
<dbReference type="SUPFAM" id="SSF53474">
    <property type="entry name" value="alpha/beta-Hydrolases"/>
    <property type="match status" value="1"/>
</dbReference>
<evidence type="ECO:0000256" key="4">
    <source>
        <dbReference type="ARBA" id="ARBA00022801"/>
    </source>
</evidence>
<evidence type="ECO:0000256" key="2">
    <source>
        <dbReference type="ARBA" id="ARBA00022670"/>
    </source>
</evidence>
<keyword evidence="5" id="KW-0325">Glycoprotein</keyword>
<dbReference type="PANTHER" id="PTHR11802">
    <property type="entry name" value="SERINE PROTEASE FAMILY S10 SERINE CARBOXYPEPTIDASE"/>
    <property type="match status" value="1"/>
</dbReference>
<evidence type="ECO:0000313" key="7">
    <source>
        <dbReference type="Proteomes" id="UP000220102"/>
    </source>
</evidence>
<keyword evidence="1" id="KW-0121">Carboxypeptidase</keyword>
<keyword evidence="4" id="KW-0378">Hydrolase</keyword>
<evidence type="ECO:0000313" key="6">
    <source>
        <dbReference type="EMBL" id="PEN13675.1"/>
    </source>
</evidence>
<organism evidence="6 7">
    <name type="scientific">Longibacter salinarum</name>
    <dbReference type="NCBI Taxonomy" id="1850348"/>
    <lineage>
        <taxon>Bacteria</taxon>
        <taxon>Pseudomonadati</taxon>
        <taxon>Rhodothermota</taxon>
        <taxon>Rhodothermia</taxon>
        <taxon>Rhodothermales</taxon>
        <taxon>Salisaetaceae</taxon>
        <taxon>Longibacter</taxon>
    </lineage>
</organism>
<accession>A0A2A8CYA4</accession>
<dbReference type="GO" id="GO:0006508">
    <property type="term" value="P:proteolysis"/>
    <property type="evidence" value="ECO:0007669"/>
    <property type="project" value="UniProtKB-KW"/>
</dbReference>
<dbReference type="EMBL" id="PDEQ01000004">
    <property type="protein sequence ID" value="PEN13675.1"/>
    <property type="molecule type" value="Genomic_DNA"/>
</dbReference>